<protein>
    <recommendedName>
        <fullName evidence="3">Phage protein</fullName>
    </recommendedName>
</protein>
<dbReference type="Pfam" id="PF07852">
    <property type="entry name" value="DUF1642"/>
    <property type="match status" value="1"/>
</dbReference>
<evidence type="ECO:0008006" key="3">
    <source>
        <dbReference type="Google" id="ProtNLM"/>
    </source>
</evidence>
<gene>
    <name evidence="1" type="ORF">TZ96_00869</name>
</gene>
<dbReference type="PATRIC" id="fig|28037.218.peg.841"/>
<organism evidence="1 2">
    <name type="scientific">Streptococcus infantis</name>
    <dbReference type="NCBI Taxonomy" id="68892"/>
    <lineage>
        <taxon>Bacteria</taxon>
        <taxon>Bacillati</taxon>
        <taxon>Bacillota</taxon>
        <taxon>Bacilli</taxon>
        <taxon>Lactobacillales</taxon>
        <taxon>Streptococcaceae</taxon>
        <taxon>Streptococcus</taxon>
    </lineage>
</organism>
<dbReference type="Proteomes" id="UP000033405">
    <property type="component" value="Unassembled WGS sequence"/>
</dbReference>
<proteinExistence type="predicted"/>
<evidence type="ECO:0000313" key="2">
    <source>
        <dbReference type="Proteomes" id="UP000033405"/>
    </source>
</evidence>
<dbReference type="RefSeq" id="WP_045763058.1">
    <property type="nucleotide sequence ID" value="NZ_JYOV01000011.1"/>
</dbReference>
<evidence type="ECO:0000313" key="1">
    <source>
        <dbReference type="EMBL" id="KJU93662.1"/>
    </source>
</evidence>
<comment type="caution">
    <text evidence="1">The sequence shown here is derived from an EMBL/GenBank/DDBJ whole genome shotgun (WGS) entry which is preliminary data.</text>
</comment>
<sequence length="251" mass="29670">MNKQELIKRIEGLKNLFGNKSEYIEIDSVIRLISELDEPETGHADEAPRYVKNILARLRELPLHDREVWLKAIMGEFEQDFSHAKWREGYEQGKLEGAWVGNQLKDADKIRQELNKPVVQQFIADWYEENKDDFEGNLFRCVYNITSIFDGAKLNEFERWFLIASTKSFQTLVNMHQFGYEVEEEKKYRVKVKGICGNHETLNREKHSNKWLFSDREENSLYGTHHTRKELEDAGFGWVFDCEGVEIEEVE</sequence>
<dbReference type="AlphaFoldDB" id="A0A0F3HHW8"/>
<dbReference type="EMBL" id="JYOV01000011">
    <property type="protein sequence ID" value="KJU93662.1"/>
    <property type="molecule type" value="Genomic_DNA"/>
</dbReference>
<name>A0A0F3HHW8_9STRE</name>
<dbReference type="InterPro" id="IPR012865">
    <property type="entry name" value="DUF1642"/>
</dbReference>
<accession>A0A0F3HHW8</accession>
<reference evidence="1 2" key="1">
    <citation type="submission" date="2015-02" db="EMBL/GenBank/DDBJ databases">
        <title>Evolution of amylase-binding proteins of oral streptococcal species.</title>
        <authorList>
            <person name="Haase E.M."/>
        </authorList>
    </citation>
    <scope>NUCLEOTIDE SEQUENCE [LARGE SCALE GENOMIC DNA]</scope>
    <source>
        <strain evidence="1 2">UC6950A</strain>
    </source>
</reference>